<evidence type="ECO:0000313" key="2">
    <source>
        <dbReference type="EMBL" id="KKN67340.1"/>
    </source>
</evidence>
<keyword evidence="1" id="KW-0812">Transmembrane</keyword>
<proteinExistence type="predicted"/>
<name>A0A0F9SEQ8_9ZZZZ</name>
<sequence length="91" mass="10668">MKNETKVFFQIIGLLFLLFFLFAFAIWMLNTYSAVNYCLYYEREGYVTSLYWDSIFLMCDVALEYNDGNVVYVNAGSLGDTFVIENYGEKK</sequence>
<evidence type="ECO:0000256" key="1">
    <source>
        <dbReference type="SAM" id="Phobius"/>
    </source>
</evidence>
<keyword evidence="1" id="KW-1133">Transmembrane helix</keyword>
<protein>
    <submittedName>
        <fullName evidence="2">Uncharacterized protein</fullName>
    </submittedName>
</protein>
<dbReference type="EMBL" id="LAZR01000476">
    <property type="protein sequence ID" value="KKN67340.1"/>
    <property type="molecule type" value="Genomic_DNA"/>
</dbReference>
<accession>A0A0F9SEQ8</accession>
<feature type="transmembrane region" description="Helical" evidence="1">
    <location>
        <begin position="7"/>
        <end position="29"/>
    </location>
</feature>
<keyword evidence="1" id="KW-0472">Membrane</keyword>
<reference evidence="2" key="1">
    <citation type="journal article" date="2015" name="Nature">
        <title>Complex archaea that bridge the gap between prokaryotes and eukaryotes.</title>
        <authorList>
            <person name="Spang A."/>
            <person name="Saw J.H."/>
            <person name="Jorgensen S.L."/>
            <person name="Zaremba-Niedzwiedzka K."/>
            <person name="Martijn J."/>
            <person name="Lind A.E."/>
            <person name="van Eijk R."/>
            <person name="Schleper C."/>
            <person name="Guy L."/>
            <person name="Ettema T.J."/>
        </authorList>
    </citation>
    <scope>NUCLEOTIDE SEQUENCE</scope>
</reference>
<dbReference type="AlphaFoldDB" id="A0A0F9SEQ8"/>
<gene>
    <name evidence="2" type="ORF">LCGC14_0462040</name>
</gene>
<comment type="caution">
    <text evidence="2">The sequence shown here is derived from an EMBL/GenBank/DDBJ whole genome shotgun (WGS) entry which is preliminary data.</text>
</comment>
<organism evidence="2">
    <name type="scientific">marine sediment metagenome</name>
    <dbReference type="NCBI Taxonomy" id="412755"/>
    <lineage>
        <taxon>unclassified sequences</taxon>
        <taxon>metagenomes</taxon>
        <taxon>ecological metagenomes</taxon>
    </lineage>
</organism>